<evidence type="ECO:0000256" key="3">
    <source>
        <dbReference type="ARBA" id="ARBA00023163"/>
    </source>
</evidence>
<dbReference type="Pfam" id="PF20240">
    <property type="entry name" value="DUF6597"/>
    <property type="match status" value="1"/>
</dbReference>
<name>A0A4R2HNJ5_9SPHI</name>
<keyword evidence="1" id="KW-0805">Transcription regulation</keyword>
<reference evidence="5" key="1">
    <citation type="journal article" date="2014" name="Int. J. Syst. Evol. Microbiol.">
        <title>Complete genome of a new Firmicutes species belonging to the dominant human colonic microbiota ('Ruminococcus bicirculans') reveals two chromosomes and a selective capacity to utilize plant glucans.</title>
        <authorList>
            <consortium name="NISC Comparative Sequencing Program"/>
            <person name="Wegmann U."/>
            <person name="Louis P."/>
            <person name="Goesmann A."/>
            <person name="Henrissat B."/>
            <person name="Duncan S.H."/>
            <person name="Flint H.J."/>
        </authorList>
    </citation>
    <scope>NUCLEOTIDE SEQUENCE</scope>
    <source>
        <strain evidence="5">CGMCC 1.15644</strain>
    </source>
</reference>
<dbReference type="AlphaFoldDB" id="A0A4R2HNJ5"/>
<gene>
    <name evidence="6" type="ORF">EV200_101192</name>
    <name evidence="5" type="ORF">GCM10011413_08510</name>
</gene>
<dbReference type="EMBL" id="BMJO01000001">
    <property type="protein sequence ID" value="GGE44689.1"/>
    <property type="molecule type" value="Genomic_DNA"/>
</dbReference>
<evidence type="ECO:0000259" key="4">
    <source>
        <dbReference type="PROSITE" id="PS01124"/>
    </source>
</evidence>
<evidence type="ECO:0000256" key="2">
    <source>
        <dbReference type="ARBA" id="ARBA00023125"/>
    </source>
</evidence>
<dbReference type="RefSeq" id="WP_132528945.1">
    <property type="nucleotide sequence ID" value="NZ_BMJO01000001.1"/>
</dbReference>
<evidence type="ECO:0000313" key="6">
    <source>
        <dbReference type="EMBL" id="TCO30754.1"/>
    </source>
</evidence>
<dbReference type="GO" id="GO:0043565">
    <property type="term" value="F:sequence-specific DNA binding"/>
    <property type="evidence" value="ECO:0007669"/>
    <property type="project" value="InterPro"/>
</dbReference>
<feature type="domain" description="HTH araC/xylS-type" evidence="4">
    <location>
        <begin position="128"/>
        <end position="235"/>
    </location>
</feature>
<dbReference type="EMBL" id="SLWO01000001">
    <property type="protein sequence ID" value="TCO30754.1"/>
    <property type="molecule type" value="Genomic_DNA"/>
</dbReference>
<sequence length="249" mass="29161">MNDALQFQLSYPDQQLSDFVYCFSSLQIFSNQQHAVIIPNGKIDLIFSKIGDDHLQIALLGLETKPKYVNAEVNNFYSVNFHPLAIEYLFTSPIADLIDTGKILPSDFWNFSIHDLDNFEGFCKKMTEKIYSFLPEKIDERKRKLFQLIFASNGEISISELAQTVFWSQRQINRYFKLQFGLSLKSYCKILRFQASLPHIKKGELYPKLNFTDQSHFIKEIKQFAGVSPKELHKNKNDRFLQFLVYKEE</sequence>
<dbReference type="InterPro" id="IPR046532">
    <property type="entry name" value="DUF6597"/>
</dbReference>
<dbReference type="GO" id="GO:0003700">
    <property type="term" value="F:DNA-binding transcription factor activity"/>
    <property type="evidence" value="ECO:0007669"/>
    <property type="project" value="InterPro"/>
</dbReference>
<keyword evidence="2 6" id="KW-0238">DNA-binding</keyword>
<keyword evidence="8" id="KW-1185">Reference proteome</keyword>
<accession>A0A4R2HNJ5</accession>
<dbReference type="PROSITE" id="PS01124">
    <property type="entry name" value="HTH_ARAC_FAMILY_2"/>
    <property type="match status" value="1"/>
</dbReference>
<organism evidence="6 7">
    <name type="scientific">Pedobacter psychrotolerans</name>
    <dbReference type="NCBI Taxonomy" id="1843235"/>
    <lineage>
        <taxon>Bacteria</taxon>
        <taxon>Pseudomonadati</taxon>
        <taxon>Bacteroidota</taxon>
        <taxon>Sphingobacteriia</taxon>
        <taxon>Sphingobacteriales</taxon>
        <taxon>Sphingobacteriaceae</taxon>
        <taxon>Pedobacter</taxon>
    </lineage>
</organism>
<proteinExistence type="predicted"/>
<dbReference type="InterPro" id="IPR050204">
    <property type="entry name" value="AraC_XylS_family_regulators"/>
</dbReference>
<evidence type="ECO:0000313" key="7">
    <source>
        <dbReference type="Proteomes" id="UP000295684"/>
    </source>
</evidence>
<reference evidence="6 7" key="3">
    <citation type="submission" date="2019-03" db="EMBL/GenBank/DDBJ databases">
        <title>Genomic Encyclopedia of Type Strains, Phase IV (KMG-IV): sequencing the most valuable type-strain genomes for metagenomic binning, comparative biology and taxonomic classification.</title>
        <authorList>
            <person name="Goeker M."/>
        </authorList>
    </citation>
    <scope>NUCLEOTIDE SEQUENCE [LARGE SCALE GENOMIC DNA]</scope>
    <source>
        <strain evidence="6 7">DSM 103236</strain>
    </source>
</reference>
<dbReference type="Proteomes" id="UP000622648">
    <property type="component" value="Unassembled WGS sequence"/>
</dbReference>
<evidence type="ECO:0000313" key="5">
    <source>
        <dbReference type="EMBL" id="GGE44689.1"/>
    </source>
</evidence>
<evidence type="ECO:0000313" key="8">
    <source>
        <dbReference type="Proteomes" id="UP000622648"/>
    </source>
</evidence>
<dbReference type="InterPro" id="IPR018060">
    <property type="entry name" value="HTH_AraC"/>
</dbReference>
<comment type="caution">
    <text evidence="6">The sequence shown here is derived from an EMBL/GenBank/DDBJ whole genome shotgun (WGS) entry which is preliminary data.</text>
</comment>
<dbReference type="SMART" id="SM00342">
    <property type="entry name" value="HTH_ARAC"/>
    <property type="match status" value="1"/>
</dbReference>
<dbReference type="OrthoDB" id="635259at2"/>
<evidence type="ECO:0000256" key="1">
    <source>
        <dbReference type="ARBA" id="ARBA00023015"/>
    </source>
</evidence>
<dbReference type="Proteomes" id="UP000295684">
    <property type="component" value="Unassembled WGS sequence"/>
</dbReference>
<protein>
    <submittedName>
        <fullName evidence="5">AraC family transcriptional regulator</fullName>
    </submittedName>
    <submittedName>
        <fullName evidence="6">AraC-like DNA-binding protein</fullName>
    </submittedName>
</protein>
<keyword evidence="3" id="KW-0804">Transcription</keyword>
<reference evidence="5" key="4">
    <citation type="submission" date="2024-05" db="EMBL/GenBank/DDBJ databases">
        <authorList>
            <person name="Sun Q."/>
            <person name="Zhou Y."/>
        </authorList>
    </citation>
    <scope>NUCLEOTIDE SEQUENCE</scope>
    <source>
        <strain evidence="5">CGMCC 1.15644</strain>
    </source>
</reference>
<dbReference type="Gene3D" id="1.10.10.60">
    <property type="entry name" value="Homeodomain-like"/>
    <property type="match status" value="1"/>
</dbReference>
<reference evidence="8" key="2">
    <citation type="journal article" date="2019" name="Int. J. Syst. Evol. Microbiol.">
        <title>The Global Catalogue of Microorganisms (GCM) 10K type strain sequencing project: providing services to taxonomists for standard genome sequencing and annotation.</title>
        <authorList>
            <consortium name="The Broad Institute Genomics Platform"/>
            <consortium name="The Broad Institute Genome Sequencing Center for Infectious Disease"/>
            <person name="Wu L."/>
            <person name="Ma J."/>
        </authorList>
    </citation>
    <scope>NUCLEOTIDE SEQUENCE [LARGE SCALE GENOMIC DNA]</scope>
    <source>
        <strain evidence="8">CGMCC 1.15644</strain>
    </source>
</reference>
<dbReference type="PANTHER" id="PTHR46796">
    <property type="entry name" value="HTH-TYPE TRANSCRIPTIONAL ACTIVATOR RHAS-RELATED"/>
    <property type="match status" value="1"/>
</dbReference>